<feature type="transmembrane region" description="Helical" evidence="1">
    <location>
        <begin position="210"/>
        <end position="232"/>
    </location>
</feature>
<accession>A0A8X6HFP4</accession>
<sequence length="342" mass="38940">MLLEIIFIALEINTIYSNVFSGFKTKITFKVTTIANDVVVILLRITLLLNKARILRALSKLYSFRNGQQKVNHSPLRKYAILACAVCLLFPLALVIGCVSFALLKMDKYISSVKLINQNSSNSRVEYALFITGHTVLYMNHTLIFPGLVTVLLSFTYLSFIKTFQTHLDEMRCKLLRNLSRREISRALIVFTIAKEIHQDIEKAMSFVSFLVYVLSFGKIISVISIIVTDILPNEESMKIMHSYFIPIWTMMWFILLTMCGTQAKKSEAFIKNMNQEVATKNFVKKGEEQKDLNILNSCSKIELRFTGWGMFVVDKTLFLSTAGVLVTYGVLYASEVSKIPD</sequence>
<gene>
    <name evidence="2" type="primary">AVEN_109535_1</name>
    <name evidence="2" type="ORF">TNCT_410931</name>
</gene>
<protein>
    <recommendedName>
        <fullName evidence="4">Gustatory receptor</fullName>
    </recommendedName>
</protein>
<organism evidence="2 3">
    <name type="scientific">Trichonephila clavata</name>
    <name type="common">Joro spider</name>
    <name type="synonym">Nephila clavata</name>
    <dbReference type="NCBI Taxonomy" id="2740835"/>
    <lineage>
        <taxon>Eukaryota</taxon>
        <taxon>Metazoa</taxon>
        <taxon>Ecdysozoa</taxon>
        <taxon>Arthropoda</taxon>
        <taxon>Chelicerata</taxon>
        <taxon>Arachnida</taxon>
        <taxon>Araneae</taxon>
        <taxon>Araneomorphae</taxon>
        <taxon>Entelegynae</taxon>
        <taxon>Araneoidea</taxon>
        <taxon>Nephilidae</taxon>
        <taxon>Trichonephila</taxon>
    </lineage>
</organism>
<keyword evidence="3" id="KW-1185">Reference proteome</keyword>
<feature type="transmembrane region" description="Helical" evidence="1">
    <location>
        <begin position="143"/>
        <end position="161"/>
    </location>
</feature>
<keyword evidence="1" id="KW-0472">Membrane</keyword>
<proteinExistence type="predicted"/>
<dbReference type="Proteomes" id="UP000887116">
    <property type="component" value="Unassembled WGS sequence"/>
</dbReference>
<comment type="caution">
    <text evidence="2">The sequence shown here is derived from an EMBL/GenBank/DDBJ whole genome shotgun (WGS) entry which is preliminary data.</text>
</comment>
<dbReference type="EMBL" id="BMAO01025380">
    <property type="protein sequence ID" value="GFR02194.1"/>
    <property type="molecule type" value="Genomic_DNA"/>
</dbReference>
<feature type="transmembrane region" description="Helical" evidence="1">
    <location>
        <begin position="79"/>
        <end position="104"/>
    </location>
</feature>
<keyword evidence="1" id="KW-0812">Transmembrane</keyword>
<evidence type="ECO:0000256" key="1">
    <source>
        <dbReference type="SAM" id="Phobius"/>
    </source>
</evidence>
<reference evidence="2" key="1">
    <citation type="submission" date="2020-07" db="EMBL/GenBank/DDBJ databases">
        <title>Multicomponent nature underlies the extraordinary mechanical properties of spider dragline silk.</title>
        <authorList>
            <person name="Kono N."/>
            <person name="Nakamura H."/>
            <person name="Mori M."/>
            <person name="Yoshida Y."/>
            <person name="Ohtoshi R."/>
            <person name="Malay A.D."/>
            <person name="Moran D.A.P."/>
            <person name="Tomita M."/>
            <person name="Numata K."/>
            <person name="Arakawa K."/>
        </authorList>
    </citation>
    <scope>NUCLEOTIDE SEQUENCE</scope>
</reference>
<dbReference type="AlphaFoldDB" id="A0A8X6HFP4"/>
<evidence type="ECO:0000313" key="3">
    <source>
        <dbReference type="Proteomes" id="UP000887116"/>
    </source>
</evidence>
<evidence type="ECO:0000313" key="2">
    <source>
        <dbReference type="EMBL" id="GFR02194.1"/>
    </source>
</evidence>
<name>A0A8X6HFP4_TRICU</name>
<feature type="transmembrane region" description="Helical" evidence="1">
    <location>
        <begin position="244"/>
        <end position="264"/>
    </location>
</feature>
<dbReference type="OrthoDB" id="6434319at2759"/>
<keyword evidence="1" id="KW-1133">Transmembrane helix</keyword>
<evidence type="ECO:0008006" key="4">
    <source>
        <dbReference type="Google" id="ProtNLM"/>
    </source>
</evidence>